<dbReference type="InterPro" id="IPR056909">
    <property type="entry name" value="SU10_portal"/>
</dbReference>
<evidence type="ECO:0000313" key="2">
    <source>
        <dbReference type="EMBL" id="QJH97399.1"/>
    </source>
</evidence>
<evidence type="ECO:0000256" key="1">
    <source>
        <dbReference type="SAM" id="MobiDB-lite"/>
    </source>
</evidence>
<proteinExistence type="predicted"/>
<name>A0A6M3XHW5_9ZZZZ</name>
<protein>
    <submittedName>
        <fullName evidence="2">Putative structural protein</fullName>
    </submittedName>
</protein>
<organism evidence="2">
    <name type="scientific">viral metagenome</name>
    <dbReference type="NCBI Taxonomy" id="1070528"/>
    <lineage>
        <taxon>unclassified sequences</taxon>
        <taxon>metagenomes</taxon>
        <taxon>organismal metagenomes</taxon>
    </lineage>
</organism>
<dbReference type="EMBL" id="MT144685">
    <property type="protein sequence ID" value="QJH97399.1"/>
    <property type="molecule type" value="Genomic_DNA"/>
</dbReference>
<dbReference type="Pfam" id="PF23899">
    <property type="entry name" value="SU10_portal"/>
    <property type="match status" value="1"/>
</dbReference>
<feature type="region of interest" description="Disordered" evidence="1">
    <location>
        <begin position="622"/>
        <end position="646"/>
    </location>
</feature>
<gene>
    <name evidence="2" type="ORF">TM448B01005_0014</name>
</gene>
<sequence length="673" mass="77583">MDNKEPKKVKYSDLSIDEKLVSDILDMKTEYEDSTYRKDYFDKEVKEAREKYRQDRKAKSFPWPDCSNRQIPLTAIAIDYLEPRLAGMLYSDDSFITAKPVGEEDISKIGNVEENINWILKNISDWWTFVQGSIHNLLIDGTVFELPIHEESKKIRRERAWITPEFVATFLKNMQLPEDVLAGMMSDPQFPANVPDELMENIPDYEEKEERVYKLPPVLLDLKHCLMPDKCQDFSKEPFLRLVDFEYGKLKKKTKKNGGPYFNIDEKLVESSENENTSSELNQTINEEQLKIEGSKLKKVIRCVEAYLPDYDLEDGKGEDWVIATVALGSNTLIRKQRLVEVYFANEKPIRRITLFEETGAPFGHGVRFIIRHLEDGCTDLFNQMIDAGTIQIDPWFFYEPGSGYDEDESFIAPGHGIPCTDASKVHFPNISVSAQVYLQFINFVLAMFERILSISDFGMGRQSDLPGEGGQTLGGIQLITQQGQIQHNYKGKKIQSAYGKIIKDLYMLFIQTVPKELKKRVFNNEEWSFEELDIQGLIGNFDFEINLNPQEANTLYKQNKEMAFIKAGEIFKDLANPMKVFEDFLKAFEKKPIKEYMDPEIREAVMGVLQKREAEQMQQDLMKKEQDASKRREVHTQSDMQNPQRIAEIGKAVVEGQVKQEMIDAIGGGEVQ</sequence>
<dbReference type="AlphaFoldDB" id="A0A6M3XHW5"/>
<reference evidence="2" key="1">
    <citation type="submission" date="2020-03" db="EMBL/GenBank/DDBJ databases">
        <title>The deep terrestrial virosphere.</title>
        <authorList>
            <person name="Holmfeldt K."/>
            <person name="Nilsson E."/>
            <person name="Simone D."/>
            <person name="Lopez-Fernandez M."/>
            <person name="Wu X."/>
            <person name="de Brujin I."/>
            <person name="Lundin D."/>
            <person name="Andersson A."/>
            <person name="Bertilsson S."/>
            <person name="Dopson M."/>
        </authorList>
    </citation>
    <scope>NUCLEOTIDE SEQUENCE</scope>
    <source>
        <strain evidence="2">TM448B01005</strain>
    </source>
</reference>
<accession>A0A6M3XHW5</accession>
<feature type="compositionally biased region" description="Basic and acidic residues" evidence="1">
    <location>
        <begin position="622"/>
        <end position="637"/>
    </location>
</feature>